<dbReference type="PANTHER" id="PTHR13420:SF7">
    <property type="entry name" value="UPF0235 PROTEIN C15ORF40"/>
    <property type="match status" value="1"/>
</dbReference>
<dbReference type="GO" id="GO:0005737">
    <property type="term" value="C:cytoplasm"/>
    <property type="evidence" value="ECO:0007669"/>
    <property type="project" value="TreeGrafter"/>
</dbReference>
<proteinExistence type="inferred from homology"/>
<name>A0A8W8HNI7_MAGGI</name>
<dbReference type="InterPro" id="IPR036591">
    <property type="entry name" value="YggU-like_sf"/>
</dbReference>
<comment type="similarity">
    <text evidence="1">Belongs to the UPF0235 family.</text>
</comment>
<evidence type="ECO:0000313" key="3">
    <source>
        <dbReference type="EnsemblMetazoa" id="G10348.7:cds"/>
    </source>
</evidence>
<keyword evidence="4" id="KW-1185">Reference proteome</keyword>
<dbReference type="EnsemblMetazoa" id="G10348.3">
    <property type="protein sequence ID" value="G10348.3:cds"/>
    <property type="gene ID" value="G10348"/>
</dbReference>
<dbReference type="SUPFAM" id="SSF69786">
    <property type="entry name" value="YggU-like"/>
    <property type="match status" value="1"/>
</dbReference>
<dbReference type="Gene3D" id="3.30.1200.10">
    <property type="entry name" value="YggU-like"/>
    <property type="match status" value="1"/>
</dbReference>
<sequence>MVIRFVLGWYRMQLSVNGAKFLPSFRLNIDKGSSWIQDLSYHTSNFMPKKKQKDESKEAGLGKGARHDTQPVHQNKDGTVSVNILAKPGARQNAITDISEEGVGVQISAPPVDGEANAELLKFMSKTLGVRKSDVVLGKGSKSRCKTLLIHGKGVEEVLTQIRTQMQNDQ</sequence>
<dbReference type="PANTHER" id="PTHR13420">
    <property type="entry name" value="UPF0235 PROTEIN C15ORF40"/>
    <property type="match status" value="1"/>
</dbReference>
<feature type="region of interest" description="Disordered" evidence="2">
    <location>
        <begin position="46"/>
        <end position="76"/>
    </location>
</feature>
<protein>
    <submittedName>
        <fullName evidence="3">Uncharacterized protein</fullName>
    </submittedName>
</protein>
<dbReference type="HAMAP" id="MF_00634">
    <property type="entry name" value="UPF0235"/>
    <property type="match status" value="1"/>
</dbReference>
<dbReference type="EnsemblMetazoa" id="G10348.7">
    <property type="protein sequence ID" value="G10348.7:cds"/>
    <property type="gene ID" value="G10348"/>
</dbReference>
<dbReference type="EnsemblMetazoa" id="G10348.5">
    <property type="protein sequence ID" value="G10348.5:cds"/>
    <property type="gene ID" value="G10348"/>
</dbReference>
<dbReference type="SMART" id="SM01152">
    <property type="entry name" value="DUF167"/>
    <property type="match status" value="1"/>
</dbReference>
<organism evidence="3 4">
    <name type="scientific">Magallana gigas</name>
    <name type="common">Pacific oyster</name>
    <name type="synonym">Crassostrea gigas</name>
    <dbReference type="NCBI Taxonomy" id="29159"/>
    <lineage>
        <taxon>Eukaryota</taxon>
        <taxon>Metazoa</taxon>
        <taxon>Spiralia</taxon>
        <taxon>Lophotrochozoa</taxon>
        <taxon>Mollusca</taxon>
        <taxon>Bivalvia</taxon>
        <taxon>Autobranchia</taxon>
        <taxon>Pteriomorphia</taxon>
        <taxon>Ostreida</taxon>
        <taxon>Ostreoidea</taxon>
        <taxon>Ostreidae</taxon>
        <taxon>Magallana</taxon>
    </lineage>
</organism>
<evidence type="ECO:0000256" key="1">
    <source>
        <dbReference type="ARBA" id="ARBA00010364"/>
    </source>
</evidence>
<dbReference type="AlphaFoldDB" id="A0A8W8HNI7"/>
<accession>A0A8W8HNI7</accession>
<dbReference type="Proteomes" id="UP000005408">
    <property type="component" value="Unassembled WGS sequence"/>
</dbReference>
<dbReference type="NCBIfam" id="TIGR00251">
    <property type="entry name" value="DUF167 family protein"/>
    <property type="match status" value="1"/>
</dbReference>
<dbReference type="Pfam" id="PF02594">
    <property type="entry name" value="DUF167"/>
    <property type="match status" value="1"/>
</dbReference>
<feature type="compositionally biased region" description="Basic and acidic residues" evidence="2">
    <location>
        <begin position="52"/>
        <end position="76"/>
    </location>
</feature>
<evidence type="ECO:0000256" key="2">
    <source>
        <dbReference type="SAM" id="MobiDB-lite"/>
    </source>
</evidence>
<reference evidence="3" key="1">
    <citation type="submission" date="2022-08" db="UniProtKB">
        <authorList>
            <consortium name="EnsemblMetazoa"/>
        </authorList>
    </citation>
    <scope>IDENTIFICATION</scope>
    <source>
        <strain evidence="3">05x7-T-G4-1.051#20</strain>
    </source>
</reference>
<dbReference type="InterPro" id="IPR003746">
    <property type="entry name" value="DUF167"/>
</dbReference>
<evidence type="ECO:0000313" key="4">
    <source>
        <dbReference type="Proteomes" id="UP000005408"/>
    </source>
</evidence>